<feature type="region of interest" description="Disordered" evidence="6">
    <location>
        <begin position="584"/>
        <end position="633"/>
    </location>
</feature>
<dbReference type="PROSITE" id="PS01359">
    <property type="entry name" value="ZF_PHD_1"/>
    <property type="match status" value="1"/>
</dbReference>
<reference evidence="8 9" key="1">
    <citation type="submission" date="2019-06" db="EMBL/GenBank/DDBJ databases">
        <title>A chromosomal-level reference genome of Carpinus fangiana (Coryloideae, Betulaceae).</title>
        <authorList>
            <person name="Yang X."/>
            <person name="Wang Z."/>
            <person name="Zhang L."/>
            <person name="Hao G."/>
            <person name="Liu J."/>
            <person name="Yang Y."/>
        </authorList>
    </citation>
    <scope>NUCLEOTIDE SEQUENCE [LARGE SCALE GENOMIC DNA]</scope>
    <source>
        <strain evidence="8">Cfa_2016G</strain>
        <tissue evidence="8">Leaf</tissue>
    </source>
</reference>
<dbReference type="GO" id="GO:0008270">
    <property type="term" value="F:zinc ion binding"/>
    <property type="evidence" value="ECO:0007669"/>
    <property type="project" value="UniProtKB-KW"/>
</dbReference>
<evidence type="ECO:0000256" key="3">
    <source>
        <dbReference type="ARBA" id="ARBA00022771"/>
    </source>
</evidence>
<keyword evidence="2" id="KW-0479">Metal-binding</keyword>
<dbReference type="InterPro" id="IPR036388">
    <property type="entry name" value="WH-like_DNA-bd_sf"/>
</dbReference>
<dbReference type="CDD" id="cd15489">
    <property type="entry name" value="PHD_SF"/>
    <property type="match status" value="1"/>
</dbReference>
<dbReference type="InterPro" id="IPR036005">
    <property type="entry name" value="Creatinase/aminopeptidase-like"/>
</dbReference>
<dbReference type="InterPro" id="IPR019787">
    <property type="entry name" value="Znf_PHD-finger"/>
</dbReference>
<dbReference type="OrthoDB" id="1726798at2759"/>
<feature type="compositionally biased region" description="Basic residues" evidence="6">
    <location>
        <begin position="441"/>
        <end position="451"/>
    </location>
</feature>
<dbReference type="SMART" id="SM00249">
    <property type="entry name" value="PHD"/>
    <property type="match status" value="2"/>
</dbReference>
<dbReference type="FunFam" id="1.10.10.10:FF:000029">
    <property type="entry name" value="Proliferation-associated 2G4, a"/>
    <property type="match status" value="1"/>
</dbReference>
<evidence type="ECO:0000313" key="9">
    <source>
        <dbReference type="Proteomes" id="UP000327013"/>
    </source>
</evidence>
<name>A0A5N6KU88_9ROSI</name>
<dbReference type="PROSITE" id="PS50016">
    <property type="entry name" value="ZF_PHD_2"/>
    <property type="match status" value="2"/>
</dbReference>
<organism evidence="8 9">
    <name type="scientific">Carpinus fangiana</name>
    <dbReference type="NCBI Taxonomy" id="176857"/>
    <lineage>
        <taxon>Eukaryota</taxon>
        <taxon>Viridiplantae</taxon>
        <taxon>Streptophyta</taxon>
        <taxon>Embryophyta</taxon>
        <taxon>Tracheophyta</taxon>
        <taxon>Spermatophyta</taxon>
        <taxon>Magnoliopsida</taxon>
        <taxon>eudicotyledons</taxon>
        <taxon>Gunneridae</taxon>
        <taxon>Pentapetalae</taxon>
        <taxon>rosids</taxon>
        <taxon>fabids</taxon>
        <taxon>Fagales</taxon>
        <taxon>Betulaceae</taxon>
        <taxon>Carpinus</taxon>
    </lineage>
</organism>
<dbReference type="Pfam" id="PF00628">
    <property type="entry name" value="PHD"/>
    <property type="match status" value="2"/>
</dbReference>
<dbReference type="SUPFAM" id="SSF57903">
    <property type="entry name" value="FYVE/PHD zinc finger"/>
    <property type="match status" value="2"/>
</dbReference>
<dbReference type="PANTHER" id="PTHR47636:SF1">
    <property type="entry name" value="TRANSCRIPTIONAL REGULATORY PROTEIN RCO1"/>
    <property type="match status" value="1"/>
</dbReference>
<evidence type="ECO:0000259" key="7">
    <source>
        <dbReference type="PROSITE" id="PS50016"/>
    </source>
</evidence>
<feature type="compositionally biased region" description="Low complexity" evidence="6">
    <location>
        <begin position="835"/>
        <end position="850"/>
    </location>
</feature>
<dbReference type="InterPro" id="IPR036390">
    <property type="entry name" value="WH_DNA-bd_sf"/>
</dbReference>
<comment type="caution">
    <text evidence="8">The sequence shown here is derived from an EMBL/GenBank/DDBJ whole genome shotgun (WGS) entry which is preliminary data.</text>
</comment>
<evidence type="ECO:0000256" key="4">
    <source>
        <dbReference type="ARBA" id="ARBA00022833"/>
    </source>
</evidence>
<feature type="region of interest" description="Disordered" evidence="6">
    <location>
        <begin position="835"/>
        <end position="1038"/>
    </location>
</feature>
<keyword evidence="4" id="KW-0862">Zinc</keyword>
<evidence type="ECO:0000256" key="2">
    <source>
        <dbReference type="ARBA" id="ARBA00022723"/>
    </source>
</evidence>
<dbReference type="EMBL" id="VIBQ01000013">
    <property type="protein sequence ID" value="KAB8345893.1"/>
    <property type="molecule type" value="Genomic_DNA"/>
</dbReference>
<dbReference type="CDD" id="cd01089">
    <property type="entry name" value="PA2G4-like"/>
    <property type="match status" value="1"/>
</dbReference>
<dbReference type="InterPro" id="IPR011011">
    <property type="entry name" value="Znf_FYVE_PHD"/>
</dbReference>
<dbReference type="GO" id="GO:0006357">
    <property type="term" value="P:regulation of transcription by RNA polymerase II"/>
    <property type="evidence" value="ECO:0007669"/>
    <property type="project" value="TreeGrafter"/>
</dbReference>
<dbReference type="GO" id="GO:0032221">
    <property type="term" value="C:Rpd3S complex"/>
    <property type="evidence" value="ECO:0007669"/>
    <property type="project" value="TreeGrafter"/>
</dbReference>
<dbReference type="InterPro" id="IPR019786">
    <property type="entry name" value="Zinc_finger_PHD-type_CS"/>
</dbReference>
<dbReference type="InterPro" id="IPR001965">
    <property type="entry name" value="Znf_PHD"/>
</dbReference>
<dbReference type="SUPFAM" id="SSF55920">
    <property type="entry name" value="Creatinase/aminopeptidase"/>
    <property type="match status" value="1"/>
</dbReference>
<dbReference type="Gene3D" id="3.30.40.10">
    <property type="entry name" value="Zinc/RING finger domain, C3HC4 (zinc finger)"/>
    <property type="match status" value="2"/>
</dbReference>
<keyword evidence="3 5" id="KW-0863">Zinc-finger</keyword>
<evidence type="ECO:0000313" key="8">
    <source>
        <dbReference type="EMBL" id="KAB8345893.1"/>
    </source>
</evidence>
<proteinExistence type="inferred from homology"/>
<evidence type="ECO:0000256" key="6">
    <source>
        <dbReference type="SAM" id="MobiDB-lite"/>
    </source>
</evidence>
<accession>A0A5N6KU88</accession>
<feature type="domain" description="PHD-type" evidence="7">
    <location>
        <begin position="1186"/>
        <end position="1239"/>
    </location>
</feature>
<feature type="region of interest" description="Disordered" evidence="6">
    <location>
        <begin position="670"/>
        <end position="691"/>
    </location>
</feature>
<dbReference type="FunFam" id="3.90.230.10:FF:000016">
    <property type="entry name" value="Putative curved dna-binding protein"/>
    <property type="match status" value="1"/>
</dbReference>
<feature type="region of interest" description="Disordered" evidence="6">
    <location>
        <begin position="438"/>
        <end position="464"/>
    </location>
</feature>
<keyword evidence="9" id="KW-1185">Reference proteome</keyword>
<dbReference type="Proteomes" id="UP000327013">
    <property type="component" value="Unassembled WGS sequence"/>
</dbReference>
<feature type="domain" description="PHD-type" evidence="7">
    <location>
        <begin position="1045"/>
        <end position="1094"/>
    </location>
</feature>
<dbReference type="InterPro" id="IPR013083">
    <property type="entry name" value="Znf_RING/FYVE/PHD"/>
</dbReference>
<evidence type="ECO:0000256" key="5">
    <source>
        <dbReference type="PROSITE-ProRule" id="PRU00146"/>
    </source>
</evidence>
<dbReference type="Gene3D" id="1.10.10.10">
    <property type="entry name" value="Winged helix-like DNA-binding domain superfamily/Winged helix DNA-binding domain"/>
    <property type="match status" value="1"/>
</dbReference>
<feature type="compositionally biased region" description="Polar residues" evidence="6">
    <location>
        <begin position="945"/>
        <end position="955"/>
    </location>
</feature>
<sequence>MATKEEAPVDYTLNNPDTLTKYKKAAEISHKVLDAVTGAPLLKATVPGAKIVEICQKGDKLLDEEVAKVFKGKKITKGIGHPTTVSPSSYITPYTPLLSDAEEAETELKAGEEIKIQLGAQIDGFGTIVCDTIIVPGAEVTSRQADLILATYYANEVLLRLMVPPGLLASGTDEEKAKAAKDKAPTQSKITQLVEKVAKSYDCNIVESTTCWLFGRNEIEGEKKIILSPAEGVRGDGIPEVGEVWGVEIGVSTGTGKVKTLEKRTTLHRRTTTTYQLKRPSSRATLSEIVKKFSTFPFSLRQLDDERAGKVGVVECVRSGVVRQYEVIGDKDSEPVARLLTTIAITKNGVQLLAAPPKPDLSKFKTDKKITDEEVLKILEQPLSRSTIVLSPRAVLAFTYGVMLQEALWELIGEHCLLTQDRCGAEDNDERRRPQLLHARTAQRHAPRRHTPSPELQPLRNKKNSRKSLGIYHYPIEVAREALPSLRVMASAKDHPHKSSRTPDPLSNHTNGFAYSQHALSNNLFANFPAGWEEPPLRSPQPSFVDNKLERQGVLENMMPLGSTPSAKIKANAKTDPLRRHIQSRGIDASGMDEARSTPEQSAVSDGTRAASFRADGSSRPVTPPTPPAHAVATPDIVSPVRRETAISPARPQVATEAAARPQQSVLGGHVTSHARPTPQLHRTPTQPMPIIIGTPFAKAIMETRRRGQNEQSEALRHLHVATQQDRELADLLTGDGNGNLTPELKKVLRRKIKLVKIEFHRRFPTTPVTMSPQTTMGSAVNNSLARSASKPIDTSIIDTPPLVQNSTISSQNFNSPLRSFATTLSRSDNLHPATAEAIPPTATPGAGSPLKHIPHSRRSSSSLSEVDNEITANPPSASVQDTAFMANPNGKRPAADVDPETEDRRKRARSDLGPPTDYVVAESSIRGAQGGALAPTAPKGPTLRLTSSRNTLDTSAAAVPTQGPADGALLVNPGPTKLGRPRKNKPEPEPRTRPSPAPRVKLSPQKKGRSTVVAGIGRLDGKRPETPQADVEGPPVLDSQSDNNDFCSACSGSGFLLCCDGCERSFHFDCADPPTDPDSHVDEPWFCQLCAGRRNGVTNGLALPNQTGLFGRLHAQLLTRNTTAFVLPRNISTFFEGVKMGPDGEYQLAIPAMPKNWKRKTGYNEDGSRNNTLVQLFSDKAEMKPILCSACGMSSNGNREMVQCDICPLAWHTDCMNPPMANAPRQKAPWHCPAHATHSISSIDPLRHHKIRDEGIPPSHRVRRPRVPHVVDAPFMRGLRNNGLIEIQDDDINVPEEMDWVRDDQNTQGVIHKLPAYGIVADFIHKAKSDQMIQREQQEMEKRRLERYTTNMKARTTYQLSRQLNQHSLVDRRTALNLLQLKRGTAGFDDLTGDGLMNLAWSLEAEAPDDIVADPQYEVVSKEAAAASERKQLELMQALIKRRLEQIEG</sequence>
<feature type="compositionally biased region" description="Polar residues" evidence="6">
    <location>
        <begin position="871"/>
        <end position="882"/>
    </location>
</feature>
<dbReference type="PANTHER" id="PTHR47636">
    <property type="entry name" value="TRANSCRIPTIONAL REGULATORY PROTEIN RCO1"/>
    <property type="match status" value="1"/>
</dbReference>
<dbReference type="SUPFAM" id="SSF46785">
    <property type="entry name" value="Winged helix' DNA-binding domain"/>
    <property type="match status" value="1"/>
</dbReference>
<gene>
    <name evidence="8" type="ORF">FH972_022948</name>
</gene>
<evidence type="ECO:0000256" key="1">
    <source>
        <dbReference type="ARBA" id="ARBA00007319"/>
    </source>
</evidence>
<protein>
    <recommendedName>
        <fullName evidence="7">PHD-type domain-containing protein</fullName>
    </recommendedName>
</protein>
<dbReference type="Gene3D" id="3.90.230.10">
    <property type="entry name" value="Creatinase/methionine aminopeptidase superfamily"/>
    <property type="match status" value="1"/>
</dbReference>
<dbReference type="InterPro" id="IPR052819">
    <property type="entry name" value="Chromatin_regulatory_protein"/>
</dbReference>
<comment type="similarity">
    <text evidence="1">Belongs to the peptidase M24 family.</text>
</comment>
<dbReference type="CDD" id="cd15535">
    <property type="entry name" value="PHD1_Rco1"/>
    <property type="match status" value="1"/>
</dbReference>